<dbReference type="GO" id="GO:0032196">
    <property type="term" value="P:transposition"/>
    <property type="evidence" value="ECO:0007669"/>
    <property type="project" value="UniProtKB-KW"/>
</dbReference>
<organism evidence="7 8">
    <name type="scientific">Aerosakkonema funiforme FACHB-1375</name>
    <dbReference type="NCBI Taxonomy" id="2949571"/>
    <lineage>
        <taxon>Bacteria</taxon>
        <taxon>Bacillati</taxon>
        <taxon>Cyanobacteriota</taxon>
        <taxon>Cyanophyceae</taxon>
        <taxon>Oscillatoriophycideae</taxon>
        <taxon>Aerosakkonematales</taxon>
        <taxon>Aerosakkonemataceae</taxon>
        <taxon>Aerosakkonema</taxon>
    </lineage>
</organism>
<evidence type="ECO:0000256" key="3">
    <source>
        <dbReference type="ARBA" id="ARBA00023125"/>
    </source>
</evidence>
<comment type="similarity">
    <text evidence="1">In the C-terminal section; belongs to the transposase 35 family.</text>
</comment>
<feature type="domain" description="Cas12f1-like TNB" evidence="6">
    <location>
        <begin position="302"/>
        <end position="377"/>
    </location>
</feature>
<dbReference type="RefSeq" id="WP_190465195.1">
    <property type="nucleotide sequence ID" value="NZ_JACJPW010000035.1"/>
</dbReference>
<dbReference type="GO" id="GO:0003677">
    <property type="term" value="F:DNA binding"/>
    <property type="evidence" value="ECO:0007669"/>
    <property type="project" value="UniProtKB-KW"/>
</dbReference>
<protein>
    <submittedName>
        <fullName evidence="7">IS200/IS605 family element transposase accessory protein TnpB</fullName>
    </submittedName>
</protein>
<reference evidence="7" key="1">
    <citation type="journal article" date="2015" name="ISME J.">
        <title>Draft Genome Sequence of Streptomyces incarnatus NRRL8089, which Produces the Nucleoside Antibiotic Sinefungin.</title>
        <authorList>
            <person name="Oshima K."/>
            <person name="Hattori M."/>
            <person name="Shimizu H."/>
            <person name="Fukuda K."/>
            <person name="Nemoto M."/>
            <person name="Inagaki K."/>
            <person name="Tamura T."/>
        </authorList>
    </citation>
    <scope>NUCLEOTIDE SEQUENCE</scope>
    <source>
        <strain evidence="7">FACHB-1375</strain>
    </source>
</reference>
<dbReference type="AlphaFoldDB" id="A0A926VEQ3"/>
<keyword evidence="3" id="KW-0238">DNA-binding</keyword>
<evidence type="ECO:0000313" key="7">
    <source>
        <dbReference type="EMBL" id="MBD2182383.1"/>
    </source>
</evidence>
<keyword evidence="4" id="KW-0233">DNA recombination</keyword>
<dbReference type="NCBIfam" id="NF040570">
    <property type="entry name" value="guided_TnpB"/>
    <property type="match status" value="1"/>
</dbReference>
<name>A0A926VEQ3_9CYAN</name>
<sequence>MKLVERHIITKNHPLWSEIDHKAFLSKNLFNLANYHYRQYFFTHQEKLNFNQLYHLLSQTSDYKALPTKVSKQIIRRLDTAWTSYIQAVKNWQKHPEKFLGKPKIPGYKHKTKGRNILPYPHEAISKKALKKGICQLSMSELKIPTSAHVIIEARIVPKSSCYVLEIVYEKEEETTNHQQIAGIDLGVNNLMAVTTNQTGVRPLLMNGRPLKAINTFYNKQRSCLQSHLKLQHNQTQSQRLKKLTHKRNCRVENYLHTASRRVIDWCREHQIGIIVIGYNATWKQSINLGQRNNQQFVNIPHYRLVEMLTYKAQLKGIQVIITEESYTSQSSALDGDALPKYGEKKPVFQGHRVARGLYKTAQGRLLNADVNGSFNITKKVIPDVLDQGIKGLPFNPVVLDPLRMTGLSAFE</sequence>
<evidence type="ECO:0000313" key="8">
    <source>
        <dbReference type="Proteomes" id="UP000641646"/>
    </source>
</evidence>
<proteinExistence type="inferred from homology"/>
<dbReference type="Pfam" id="PF07282">
    <property type="entry name" value="Cas12f1-like_TNB"/>
    <property type="match status" value="1"/>
</dbReference>
<evidence type="ECO:0000259" key="5">
    <source>
        <dbReference type="Pfam" id="PF01385"/>
    </source>
</evidence>
<dbReference type="GO" id="GO:0006310">
    <property type="term" value="P:DNA recombination"/>
    <property type="evidence" value="ECO:0007669"/>
    <property type="project" value="UniProtKB-KW"/>
</dbReference>
<gene>
    <name evidence="7" type="primary">tnpB</name>
    <name evidence="7" type="ORF">H6G03_14980</name>
</gene>
<reference evidence="7" key="2">
    <citation type="submission" date="2020-08" db="EMBL/GenBank/DDBJ databases">
        <authorList>
            <person name="Chen M."/>
            <person name="Teng W."/>
            <person name="Zhao L."/>
            <person name="Hu C."/>
            <person name="Zhou Y."/>
            <person name="Han B."/>
            <person name="Song L."/>
            <person name="Shu W."/>
        </authorList>
    </citation>
    <scope>NUCLEOTIDE SEQUENCE</scope>
    <source>
        <strain evidence="7">FACHB-1375</strain>
    </source>
</reference>
<dbReference type="InterPro" id="IPR001959">
    <property type="entry name" value="Transposase"/>
</dbReference>
<dbReference type="InterPro" id="IPR010095">
    <property type="entry name" value="Cas12f1-like_TNB"/>
</dbReference>
<evidence type="ECO:0000256" key="4">
    <source>
        <dbReference type="ARBA" id="ARBA00023172"/>
    </source>
</evidence>
<comment type="caution">
    <text evidence="7">The sequence shown here is derived from an EMBL/GenBank/DDBJ whole genome shotgun (WGS) entry which is preliminary data.</text>
</comment>
<feature type="domain" description="Probable transposase IS891/IS1136/IS1341" evidence="5">
    <location>
        <begin position="168"/>
        <end position="283"/>
    </location>
</feature>
<dbReference type="Pfam" id="PF01385">
    <property type="entry name" value="OrfB_IS605"/>
    <property type="match status" value="1"/>
</dbReference>
<evidence type="ECO:0000256" key="2">
    <source>
        <dbReference type="ARBA" id="ARBA00022578"/>
    </source>
</evidence>
<evidence type="ECO:0000256" key="1">
    <source>
        <dbReference type="ARBA" id="ARBA00008761"/>
    </source>
</evidence>
<keyword evidence="8" id="KW-1185">Reference proteome</keyword>
<dbReference type="EMBL" id="JACJPW010000035">
    <property type="protein sequence ID" value="MBD2182383.1"/>
    <property type="molecule type" value="Genomic_DNA"/>
</dbReference>
<keyword evidence="2" id="KW-0815">Transposition</keyword>
<dbReference type="NCBIfam" id="TIGR01766">
    <property type="entry name" value="IS200/IS605 family accessory protein TnpB-like domain"/>
    <property type="match status" value="1"/>
</dbReference>
<evidence type="ECO:0000259" key="6">
    <source>
        <dbReference type="Pfam" id="PF07282"/>
    </source>
</evidence>
<accession>A0A926VEQ3</accession>
<dbReference type="Proteomes" id="UP000641646">
    <property type="component" value="Unassembled WGS sequence"/>
</dbReference>